<comment type="caution">
    <text evidence="2">The sequence shown here is derived from an EMBL/GenBank/DDBJ whole genome shotgun (WGS) entry which is preliminary data.</text>
</comment>
<feature type="domain" description="PCIF1 WW" evidence="1">
    <location>
        <begin position="184"/>
        <end position="300"/>
    </location>
</feature>
<dbReference type="EMBL" id="JAOPGA020000568">
    <property type="protein sequence ID" value="KAL0479494.1"/>
    <property type="molecule type" value="Genomic_DNA"/>
</dbReference>
<dbReference type="PANTHER" id="PTHR21727">
    <property type="entry name" value="PHOSPHORYLATED CTD INTERACTING FACTOR 1"/>
    <property type="match status" value="1"/>
</dbReference>
<evidence type="ECO:0000313" key="2">
    <source>
        <dbReference type="EMBL" id="KAL0479494.1"/>
    </source>
</evidence>
<dbReference type="Pfam" id="PF12237">
    <property type="entry name" value="PCIF1_WW"/>
    <property type="match status" value="1"/>
</dbReference>
<dbReference type="AlphaFoldDB" id="A0AAW2YQW9"/>
<proteinExistence type="predicted"/>
<keyword evidence="3" id="KW-1185">Reference proteome</keyword>
<evidence type="ECO:0000313" key="3">
    <source>
        <dbReference type="Proteomes" id="UP001431209"/>
    </source>
</evidence>
<evidence type="ECO:0000259" key="1">
    <source>
        <dbReference type="Pfam" id="PF12237"/>
    </source>
</evidence>
<reference evidence="2 3" key="1">
    <citation type="submission" date="2024-03" db="EMBL/GenBank/DDBJ databases">
        <title>The Acrasis kona genome and developmental transcriptomes reveal deep origins of eukaryotic multicellular pathways.</title>
        <authorList>
            <person name="Sheikh S."/>
            <person name="Fu C.-J."/>
            <person name="Brown M.W."/>
            <person name="Baldauf S.L."/>
        </authorList>
    </citation>
    <scope>NUCLEOTIDE SEQUENCE [LARGE SCALE GENOMIC DNA]</scope>
    <source>
        <strain evidence="2 3">ATCC MYA-3509</strain>
    </source>
</reference>
<organism evidence="2 3">
    <name type="scientific">Acrasis kona</name>
    <dbReference type="NCBI Taxonomy" id="1008807"/>
    <lineage>
        <taxon>Eukaryota</taxon>
        <taxon>Discoba</taxon>
        <taxon>Heterolobosea</taxon>
        <taxon>Tetramitia</taxon>
        <taxon>Eutetramitia</taxon>
        <taxon>Acrasidae</taxon>
        <taxon>Acrasis</taxon>
    </lineage>
</organism>
<gene>
    <name evidence="2" type="ORF">AKO1_007665</name>
</gene>
<protein>
    <recommendedName>
        <fullName evidence="1">PCIF1 WW domain-containing protein</fullName>
    </recommendedName>
</protein>
<dbReference type="InterPro" id="IPR039881">
    <property type="entry name" value="PCIF1-like"/>
</dbReference>
<accession>A0AAW2YQW9</accession>
<dbReference type="GO" id="GO:0099122">
    <property type="term" value="F:RNA polymerase II C-terminal domain binding"/>
    <property type="evidence" value="ECO:0007669"/>
    <property type="project" value="InterPro"/>
</dbReference>
<name>A0AAW2YQW9_9EUKA</name>
<dbReference type="Proteomes" id="UP001431209">
    <property type="component" value="Unassembled WGS sequence"/>
</dbReference>
<dbReference type="PANTHER" id="PTHR21727:SF0">
    <property type="entry name" value="MRNA (2'-O-METHYLADENOSINE-N(6)-)-METHYLTRANSFERASE"/>
    <property type="match status" value="1"/>
</dbReference>
<dbReference type="InterPro" id="IPR022035">
    <property type="entry name" value="PCIF1_WW"/>
</dbReference>
<sequence>MNTTTHLDFLIEKELRRYQLIREAHSHVKNLVPKVKWKSNVVISRYIFVQIGAGKNTIDPVFAKESDDACLPQILGDVIASNGNDDGRDVNVDQDPQLNDAKAILSLPSLFDKYCKIIQSMTASEIKLTVKLEEGVDKSGSGCYVYVTDAESNDIIGPKIFAYKPLIDKLNSTCKPGLENLKVIYLTLLRYLLVLDSGSHQLALIYDDNNKFFGDQIKVECFASPLNRTCDHFCGAFPDVDSMFVGHIGRFQDVKFESGYCYTANPPYDGVVMHQCSETIIQALSVTKNVTAYMTIPVWDYEGLIKVYPPRSHRVFKVYMGVPYPALDTLKKTDLCKEVKIYPRDDLPYWDSVKLRKVYPCASYIIKLQS</sequence>
<dbReference type="GO" id="GO:0016422">
    <property type="term" value="F:mRNA (2'-O-methyladenosine-N6-)-methyltransferase activity"/>
    <property type="evidence" value="ECO:0007669"/>
    <property type="project" value="InterPro"/>
</dbReference>